<gene>
    <name evidence="2" type="ORF">ZT3D7_G9973</name>
</gene>
<reference evidence="2 3" key="1">
    <citation type="submission" date="2016-06" db="EMBL/GenBank/DDBJ databases">
        <authorList>
            <person name="Kjaerup R.B."/>
            <person name="Dalgaard T.S."/>
            <person name="Juul-Madsen H.R."/>
        </authorList>
    </citation>
    <scope>NUCLEOTIDE SEQUENCE [LARGE SCALE GENOMIC DNA]</scope>
</reference>
<evidence type="ECO:0000313" key="3">
    <source>
        <dbReference type="Proteomes" id="UP000215127"/>
    </source>
</evidence>
<feature type="coiled-coil region" evidence="1">
    <location>
        <begin position="355"/>
        <end position="451"/>
    </location>
</feature>
<evidence type="ECO:0000313" key="2">
    <source>
        <dbReference type="EMBL" id="SMQ54818.1"/>
    </source>
</evidence>
<dbReference type="EMBL" id="LT853701">
    <property type="protein sequence ID" value="SMQ54818.1"/>
    <property type="molecule type" value="Genomic_DNA"/>
</dbReference>
<dbReference type="Proteomes" id="UP000215127">
    <property type="component" value="Chromosome 10"/>
</dbReference>
<accession>A0A1X7S565</accession>
<sequence length="508" mass="56833">MAQQQLTIAPAVPKVIHPTYISPQQQKLLDAFADDDYFAVADALLEIETTTAPNPGKSRLLIVDHANTVREIVLLMAMRNPNVLRAIWRNELPQRLHGDLVNEFRIPGGGTGVDEEPVVYLNFVAAGDGRGVLIDDYEFFLTALDITAGVYPAWNASAAEKQASQDQRTAFNAEYPHLNTKQAMINAIELAFKVWGKPSKDDFFKGKDLRILRDNVQEFTKHHREVVLPAARAAGLGHIALPGECGLAIKGYDRCKDHKSLADGPVLFRLFTLVSRVLFKKRAFRLYQLYLFEIFAENTVDIGESIGSLFTNAYPKAGGTNTEQAGISQSKFQTLSLGKWKVIAHRIERLNGKPLQRLENNVRRVKKLYEDRYNAAKAMEEEMNLRGQMQQELDHLSRAMEDVERLIPIIQDRFDIVQDHLNDLARRRAEDAEQEQAIKQADQALEALRQSVSVAGAAAPFIPGTQPDRDPGADESLLTEEEAEAKRIDDAGDQALIMFHAALFGPQQ</sequence>
<keyword evidence="1" id="KW-0175">Coiled coil</keyword>
<protein>
    <submittedName>
        <fullName evidence="2">Uncharacterized protein</fullName>
    </submittedName>
</protein>
<evidence type="ECO:0000256" key="1">
    <source>
        <dbReference type="SAM" id="Coils"/>
    </source>
</evidence>
<dbReference type="AlphaFoldDB" id="A0A1X7S565"/>
<name>A0A1X7S565_ZYMT9</name>
<proteinExistence type="predicted"/>
<keyword evidence="3" id="KW-1185">Reference proteome</keyword>
<organism evidence="2 3">
    <name type="scientific">Zymoseptoria tritici (strain ST99CH_3D7)</name>
    <dbReference type="NCBI Taxonomy" id="1276538"/>
    <lineage>
        <taxon>Eukaryota</taxon>
        <taxon>Fungi</taxon>
        <taxon>Dikarya</taxon>
        <taxon>Ascomycota</taxon>
        <taxon>Pezizomycotina</taxon>
        <taxon>Dothideomycetes</taxon>
        <taxon>Dothideomycetidae</taxon>
        <taxon>Mycosphaerellales</taxon>
        <taxon>Mycosphaerellaceae</taxon>
        <taxon>Zymoseptoria</taxon>
    </lineage>
</organism>